<organism evidence="3 4">
    <name type="scientific">Pythium oligandrum</name>
    <name type="common">Mycoparasitic fungus</name>
    <dbReference type="NCBI Taxonomy" id="41045"/>
    <lineage>
        <taxon>Eukaryota</taxon>
        <taxon>Sar</taxon>
        <taxon>Stramenopiles</taxon>
        <taxon>Oomycota</taxon>
        <taxon>Peronosporomycetes</taxon>
        <taxon>Pythiales</taxon>
        <taxon>Pythiaceae</taxon>
        <taxon>Pythium</taxon>
    </lineage>
</organism>
<evidence type="ECO:0000256" key="2">
    <source>
        <dbReference type="SAM" id="MobiDB-lite"/>
    </source>
</evidence>
<protein>
    <submittedName>
        <fullName evidence="3">Uncharacterized protein</fullName>
    </submittedName>
</protein>
<gene>
    <name evidence="3" type="ORF">Poli38472_004682</name>
</gene>
<name>A0A8K1CAW3_PYTOL</name>
<comment type="caution">
    <text evidence="3">The sequence shown here is derived from an EMBL/GenBank/DDBJ whole genome shotgun (WGS) entry which is preliminary data.</text>
</comment>
<accession>A0A8K1CAW3</accession>
<feature type="region of interest" description="Disordered" evidence="2">
    <location>
        <begin position="1"/>
        <end position="70"/>
    </location>
</feature>
<evidence type="ECO:0000313" key="4">
    <source>
        <dbReference type="Proteomes" id="UP000794436"/>
    </source>
</evidence>
<evidence type="ECO:0000256" key="1">
    <source>
        <dbReference type="SAM" id="Coils"/>
    </source>
</evidence>
<keyword evidence="1" id="KW-0175">Coiled coil</keyword>
<feature type="coiled-coil region" evidence="1">
    <location>
        <begin position="140"/>
        <end position="188"/>
    </location>
</feature>
<feature type="compositionally biased region" description="Basic residues" evidence="2">
    <location>
        <begin position="43"/>
        <end position="53"/>
    </location>
</feature>
<dbReference type="Proteomes" id="UP000794436">
    <property type="component" value="Unassembled WGS sequence"/>
</dbReference>
<reference evidence="3" key="1">
    <citation type="submission" date="2019-03" db="EMBL/GenBank/DDBJ databases">
        <title>Long read genome sequence of the mycoparasitic Pythium oligandrum ATCC 38472 isolated from sugarbeet rhizosphere.</title>
        <authorList>
            <person name="Gaulin E."/>
        </authorList>
    </citation>
    <scope>NUCLEOTIDE SEQUENCE</scope>
    <source>
        <strain evidence="3">ATCC 38472_TT</strain>
    </source>
</reference>
<dbReference type="EMBL" id="SPLM01000109">
    <property type="protein sequence ID" value="TMW59613.1"/>
    <property type="molecule type" value="Genomic_DNA"/>
</dbReference>
<sequence length="211" mass="23837">MFEMATKGESTLEDEEDAALCASEEESKATKSAMTGTSEVKTKRMAREKKRARPTMEYQGGGDDDDEHGRMKMQRTTLPFVSPERKPRRVAGAENGVKRPQLMRTPLQVRASSKARPVQGAAEVQQQVATVRKKLKTAILQHKANVLSKLEERYTTLRKKVAAELEDAEQQLQALRKANDTINELAERKLQVLTKMAATEIMWVQKTRLLR</sequence>
<keyword evidence="4" id="KW-1185">Reference proteome</keyword>
<feature type="compositionally biased region" description="Polar residues" evidence="2">
    <location>
        <begin position="30"/>
        <end position="39"/>
    </location>
</feature>
<proteinExistence type="predicted"/>
<dbReference type="AlphaFoldDB" id="A0A8K1CAW3"/>
<evidence type="ECO:0000313" key="3">
    <source>
        <dbReference type="EMBL" id="TMW59613.1"/>
    </source>
</evidence>